<organism evidence="1 2">
    <name type="scientific">Hungatella hathewayi DSM 13479</name>
    <dbReference type="NCBI Taxonomy" id="566550"/>
    <lineage>
        <taxon>Bacteria</taxon>
        <taxon>Bacillati</taxon>
        <taxon>Bacillota</taxon>
        <taxon>Clostridia</taxon>
        <taxon>Lachnospirales</taxon>
        <taxon>Lachnospiraceae</taxon>
        <taxon>Hungatella</taxon>
    </lineage>
</organism>
<protein>
    <submittedName>
        <fullName evidence="1">Uncharacterized protein</fullName>
    </submittedName>
</protein>
<accession>D3AAA4</accession>
<proteinExistence type="predicted"/>
<evidence type="ECO:0000313" key="2">
    <source>
        <dbReference type="Proteomes" id="UP000004968"/>
    </source>
</evidence>
<comment type="caution">
    <text evidence="1">The sequence shown here is derived from an EMBL/GenBank/DDBJ whole genome shotgun (WGS) entry which is preliminary data.</text>
</comment>
<gene>
    <name evidence="1" type="ORF">CLOSTHATH_00525</name>
</gene>
<dbReference type="AlphaFoldDB" id="D3AAA4"/>
<name>D3AAA4_9FIRM</name>
<sequence>MMRLRKLLLKLAHRILKKYGVIPLDFKDKVFFMGTIYEIQSYVISKEFFKTDVTIEMCDCLKLPDFGES</sequence>
<reference evidence="1 2" key="1">
    <citation type="submission" date="2010-01" db="EMBL/GenBank/DDBJ databases">
        <authorList>
            <person name="Weinstock G."/>
            <person name="Sodergren E."/>
            <person name="Clifton S."/>
            <person name="Fulton L."/>
            <person name="Fulton B."/>
            <person name="Courtney L."/>
            <person name="Fronick C."/>
            <person name="Harrison M."/>
            <person name="Strong C."/>
            <person name="Farmer C."/>
            <person name="Delahaunty K."/>
            <person name="Markovic C."/>
            <person name="Hall O."/>
            <person name="Minx P."/>
            <person name="Tomlinson C."/>
            <person name="Mitreva M."/>
            <person name="Nelson J."/>
            <person name="Hou S."/>
            <person name="Wollam A."/>
            <person name="Pepin K.H."/>
            <person name="Johnson M."/>
            <person name="Bhonagiri V."/>
            <person name="Nash W.E."/>
            <person name="Warren W."/>
            <person name="Chinwalla A."/>
            <person name="Mardis E.R."/>
            <person name="Wilson R.K."/>
        </authorList>
    </citation>
    <scope>NUCLEOTIDE SEQUENCE [LARGE SCALE GENOMIC DNA]</scope>
    <source>
        <strain evidence="1 2">DSM 13479</strain>
    </source>
</reference>
<dbReference type="Proteomes" id="UP000004968">
    <property type="component" value="Unassembled WGS sequence"/>
</dbReference>
<evidence type="ECO:0000313" key="1">
    <source>
        <dbReference type="EMBL" id="EFD01282.1"/>
    </source>
</evidence>
<dbReference type="HOGENOM" id="CLU_203855_0_0_9"/>
<dbReference type="EMBL" id="ACIO01000031">
    <property type="protein sequence ID" value="EFD01282.1"/>
    <property type="molecule type" value="Genomic_DNA"/>
</dbReference>